<dbReference type="InterPro" id="IPR017956">
    <property type="entry name" value="AT_hook_DNA-bd_motif"/>
</dbReference>
<evidence type="ECO:0000256" key="1">
    <source>
        <dbReference type="SAM" id="MobiDB-lite"/>
    </source>
</evidence>
<dbReference type="SMART" id="SM00384">
    <property type="entry name" value="AT_hook"/>
    <property type="match status" value="3"/>
</dbReference>
<dbReference type="EMBL" id="GEDC01026255">
    <property type="protein sequence ID" value="JAS11043.1"/>
    <property type="molecule type" value="Transcribed_RNA"/>
</dbReference>
<feature type="compositionally biased region" description="Low complexity" evidence="1">
    <location>
        <begin position="138"/>
        <end position="152"/>
    </location>
</feature>
<feature type="compositionally biased region" description="Basic and acidic residues" evidence="1">
    <location>
        <begin position="872"/>
        <end position="889"/>
    </location>
</feature>
<proteinExistence type="predicted"/>
<feature type="compositionally biased region" description="Polar residues" evidence="1">
    <location>
        <begin position="1013"/>
        <end position="1026"/>
    </location>
</feature>
<feature type="region of interest" description="Disordered" evidence="1">
    <location>
        <begin position="51"/>
        <end position="467"/>
    </location>
</feature>
<feature type="compositionally biased region" description="Acidic residues" evidence="1">
    <location>
        <begin position="428"/>
        <end position="446"/>
    </location>
</feature>
<dbReference type="GO" id="GO:0003677">
    <property type="term" value="F:DNA binding"/>
    <property type="evidence" value="ECO:0007669"/>
    <property type="project" value="InterPro"/>
</dbReference>
<feature type="non-terminal residue" evidence="2">
    <location>
        <position position="1083"/>
    </location>
</feature>
<name>A0A1B6CC61_9HEMI</name>
<feature type="compositionally biased region" description="Low complexity" evidence="1">
    <location>
        <begin position="693"/>
        <end position="708"/>
    </location>
</feature>
<organism evidence="2">
    <name type="scientific">Clastoptera arizonana</name>
    <name type="common">Arizona spittle bug</name>
    <dbReference type="NCBI Taxonomy" id="38151"/>
    <lineage>
        <taxon>Eukaryota</taxon>
        <taxon>Metazoa</taxon>
        <taxon>Ecdysozoa</taxon>
        <taxon>Arthropoda</taxon>
        <taxon>Hexapoda</taxon>
        <taxon>Insecta</taxon>
        <taxon>Pterygota</taxon>
        <taxon>Neoptera</taxon>
        <taxon>Paraneoptera</taxon>
        <taxon>Hemiptera</taxon>
        <taxon>Auchenorrhyncha</taxon>
        <taxon>Cercopoidea</taxon>
        <taxon>Clastopteridae</taxon>
        <taxon>Clastoptera</taxon>
    </lineage>
</organism>
<dbReference type="AlphaFoldDB" id="A0A1B6CC61"/>
<gene>
    <name evidence="2" type="ORF">g.38611</name>
</gene>
<feature type="region of interest" description="Disordered" evidence="1">
    <location>
        <begin position="485"/>
        <end position="637"/>
    </location>
</feature>
<accession>A0A1B6CC61</accession>
<dbReference type="PRINTS" id="PR00929">
    <property type="entry name" value="ATHOOK"/>
</dbReference>
<feature type="compositionally biased region" description="Low complexity" evidence="1">
    <location>
        <begin position="418"/>
        <end position="427"/>
    </location>
</feature>
<feature type="compositionally biased region" description="Basic residues" evidence="1">
    <location>
        <begin position="1031"/>
        <end position="1041"/>
    </location>
</feature>
<protein>
    <submittedName>
        <fullName evidence="2">Uncharacterized protein</fullName>
    </submittedName>
</protein>
<feature type="compositionally biased region" description="Acidic residues" evidence="1">
    <location>
        <begin position="222"/>
        <end position="232"/>
    </location>
</feature>
<feature type="region of interest" description="Disordered" evidence="1">
    <location>
        <begin position="824"/>
        <end position="894"/>
    </location>
</feature>
<feature type="region of interest" description="Disordered" evidence="1">
    <location>
        <begin position="662"/>
        <end position="740"/>
    </location>
</feature>
<feature type="compositionally biased region" description="Basic and acidic residues" evidence="1">
    <location>
        <begin position="233"/>
        <end position="351"/>
    </location>
</feature>
<feature type="compositionally biased region" description="Polar residues" evidence="1">
    <location>
        <begin position="662"/>
        <end position="682"/>
    </location>
</feature>
<feature type="compositionally biased region" description="Acidic residues" evidence="1">
    <location>
        <begin position="105"/>
        <end position="132"/>
    </location>
</feature>
<reference evidence="2" key="1">
    <citation type="submission" date="2015-12" db="EMBL/GenBank/DDBJ databases">
        <title>De novo transcriptome assembly of four potential Pierce s Disease insect vectors from Arizona vineyards.</title>
        <authorList>
            <person name="Tassone E.E."/>
        </authorList>
    </citation>
    <scope>NUCLEOTIDE SEQUENCE</scope>
</reference>
<feature type="region of interest" description="Disordered" evidence="1">
    <location>
        <begin position="1013"/>
        <end position="1083"/>
    </location>
</feature>
<sequence>MELYSMPQLAKTSPSFADHVQYGESQVSRPDVKFGSVSGDILTSSAWSAVIHQPAEDSEPDELPSTVDMDAIKEPATPLPAPCTPGPGIGQVERENDEGGSGKESDDDSSSGSDSDADSSSDTENESNTDSEDGSRAGSCSWSESDSDSSSAAGGGGGEKSTGTQRSSCSSRSSRCSDSSASPQQHFSIRETNFDQGGLKLKISALKIPKRKPAKEESSTSTDDERDDSSSDEVDKSSDKSHKVDNYSKKLREPADNIKPQKEDALRPIEKKESPVKPREESEKEKRIQKFSEEKKEVARTTKQPEEKLAKSSADAKKEISRLRSKTEAKSELKVIKSPIKQKETLNRGSDKVNSGRGSKNSSTVKSGSDKLAVQSVQSGPSRLRSVRKKTTVQEVTRSPVKAVYDSGGRGAPRSTVASASTGSSDSDGSDEDEEEETDRDGESGDEIIQLAQQLSEPEGPIPISEHLQVINQEDLAAILPDVGVGAGPFDGFEDVSSGEGGRGNNAGNNNTARLPATTRPSNAQTVVESSSDMELLPEQEQIVSEAIKRIHLDSDAGQDDESGQPNLESSGSDDTEHEEIGYSSSLLQQFAEKTEQLTRKTTKSSPTNKTDPKGILKINVPKRKRGRPPKVNILQPTNNKCTIPELEAYMRLDCSVSNVSPDSGIQSVAGSPSHQSCSPASNPMAHSPAPPSLIKSSPLPSSSSPTPANYNINKVIHSRNVDPTRKKISSSYSKSRGDNNKISKLYASSADLFLAGGKRGPGRPKGSGRRRRKRGLLLCSDILLNKDDLRTSDNVLKVPPYFALQGTNQKTVVNMVENNDDIPRLPGMLMPGKRGPGRPKKTPPTLEPILPISDKSVFKGKKTFGTNHGGKGKDRSEDKSNARHESHKSSGSMLHDICERVSKRLDIPLPRLPKPWADHHTMQTGTSNVQELKYIEKLQRHKFGTSLDKRKNGRRKLASHTVSLSKDLMRIRQHKHKKRKRIKKLIATDPQFINELESLALDFAKLCSINVEGSPNKNSDNSSKLPSIFRVKRVVKKRKGSERSKTSDKDSGPEGEATSKEKTPVSHASSVTTSVTNVKRRP</sequence>
<feature type="compositionally biased region" description="Basic and acidic residues" evidence="1">
    <location>
        <begin position="1042"/>
        <end position="1065"/>
    </location>
</feature>
<evidence type="ECO:0000313" key="2">
    <source>
        <dbReference type="EMBL" id="JAS11043.1"/>
    </source>
</evidence>
<feature type="compositionally biased region" description="Low complexity" evidence="1">
    <location>
        <begin position="1066"/>
        <end position="1083"/>
    </location>
</feature>
<feature type="compositionally biased region" description="Low complexity" evidence="1">
    <location>
        <begin position="161"/>
        <end position="182"/>
    </location>
</feature>
<feature type="compositionally biased region" description="Polar residues" evidence="1">
    <location>
        <begin position="519"/>
        <end position="533"/>
    </location>
</feature>
<feature type="compositionally biased region" description="Polar residues" evidence="1">
    <location>
        <begin position="352"/>
        <end position="367"/>
    </location>
</feature>